<protein>
    <submittedName>
        <fullName evidence="3">Uncharacterized protein</fullName>
    </submittedName>
</protein>
<comment type="caution">
    <text evidence="3">The sequence shown here is derived from an EMBL/GenBank/DDBJ whole genome shotgun (WGS) entry which is preliminary data.</text>
</comment>
<evidence type="ECO:0000313" key="4">
    <source>
        <dbReference type="Proteomes" id="UP001177023"/>
    </source>
</evidence>
<proteinExistence type="predicted"/>
<dbReference type="AlphaFoldDB" id="A0AA36DGT2"/>
<feature type="compositionally biased region" description="Basic and acidic residues" evidence="2">
    <location>
        <begin position="133"/>
        <end position="144"/>
    </location>
</feature>
<feature type="non-terminal residue" evidence="3">
    <location>
        <position position="1"/>
    </location>
</feature>
<feature type="region of interest" description="Disordered" evidence="2">
    <location>
        <begin position="326"/>
        <end position="353"/>
    </location>
</feature>
<feature type="compositionally biased region" description="Acidic residues" evidence="2">
    <location>
        <begin position="183"/>
        <end position="198"/>
    </location>
</feature>
<dbReference type="Proteomes" id="UP001177023">
    <property type="component" value="Unassembled WGS sequence"/>
</dbReference>
<keyword evidence="1" id="KW-0175">Coiled coil</keyword>
<sequence>MPAEDKWTLGVTKADGEGAKEGGGAGEDQGILAAPKAISELQLKKAMASVQLKKQAIKDAREEEKNYIEYRKKQILYEYRPRTSACLRTSDDSFPRRRRGAQMGFGERKAYYLNQRPNGQFACWFGKKMKKKKNDEAKEPKGAKAEASSNKIMTQSQPTTTADANQRSQKGSEKKAKEKEDCGDGGQAEEDDEEDEDGGSSKEKKGNNAKRCLQNGQPFWTVEKEDEEVTEDDLPIDSDIIEKVVTGEKKLDKAPFRKEKWDPFDTVENMKQMDKLFERETHLFTNTVESVIRLYPESNTKKKLKPEPHPRKVKWNPQISVTWFDKAYRQPKKERKPVKEPLKDIQCRKSAKT</sequence>
<evidence type="ECO:0000256" key="1">
    <source>
        <dbReference type="SAM" id="Coils"/>
    </source>
</evidence>
<reference evidence="3" key="1">
    <citation type="submission" date="2023-06" db="EMBL/GenBank/DDBJ databases">
        <authorList>
            <person name="Delattre M."/>
        </authorList>
    </citation>
    <scope>NUCLEOTIDE SEQUENCE</scope>
    <source>
        <strain evidence="3">AF72</strain>
    </source>
</reference>
<feature type="compositionally biased region" description="Polar residues" evidence="2">
    <location>
        <begin position="148"/>
        <end position="169"/>
    </location>
</feature>
<feature type="compositionally biased region" description="Basic and acidic residues" evidence="2">
    <location>
        <begin position="170"/>
        <end position="182"/>
    </location>
</feature>
<feature type="coiled-coil region" evidence="1">
    <location>
        <begin position="43"/>
        <end position="73"/>
    </location>
</feature>
<evidence type="ECO:0000313" key="3">
    <source>
        <dbReference type="EMBL" id="CAJ0586066.1"/>
    </source>
</evidence>
<gene>
    <name evidence="3" type="ORF">MSPICULIGERA_LOCUS24074</name>
</gene>
<organism evidence="3 4">
    <name type="scientific">Mesorhabditis spiculigera</name>
    <dbReference type="NCBI Taxonomy" id="96644"/>
    <lineage>
        <taxon>Eukaryota</taxon>
        <taxon>Metazoa</taxon>
        <taxon>Ecdysozoa</taxon>
        <taxon>Nematoda</taxon>
        <taxon>Chromadorea</taxon>
        <taxon>Rhabditida</taxon>
        <taxon>Rhabditina</taxon>
        <taxon>Rhabditomorpha</taxon>
        <taxon>Rhabditoidea</taxon>
        <taxon>Rhabditidae</taxon>
        <taxon>Mesorhabditinae</taxon>
        <taxon>Mesorhabditis</taxon>
    </lineage>
</organism>
<name>A0AA36DGT2_9BILA</name>
<feature type="compositionally biased region" description="Acidic residues" evidence="2">
    <location>
        <begin position="224"/>
        <end position="234"/>
    </location>
</feature>
<feature type="compositionally biased region" description="Basic and acidic residues" evidence="2">
    <location>
        <begin position="337"/>
        <end position="347"/>
    </location>
</feature>
<dbReference type="EMBL" id="CATQJA010002707">
    <property type="protein sequence ID" value="CAJ0586066.1"/>
    <property type="molecule type" value="Genomic_DNA"/>
</dbReference>
<keyword evidence="4" id="KW-1185">Reference proteome</keyword>
<evidence type="ECO:0000256" key="2">
    <source>
        <dbReference type="SAM" id="MobiDB-lite"/>
    </source>
</evidence>
<feature type="region of interest" description="Disordered" evidence="2">
    <location>
        <begin position="1"/>
        <end position="29"/>
    </location>
</feature>
<feature type="region of interest" description="Disordered" evidence="2">
    <location>
        <begin position="132"/>
        <end position="234"/>
    </location>
</feature>
<accession>A0AA36DGT2</accession>